<dbReference type="NCBIfam" id="TIGR00370">
    <property type="entry name" value="5-oxoprolinase subunit PxpB"/>
    <property type="match status" value="1"/>
</dbReference>
<protein>
    <submittedName>
        <fullName evidence="5">5-oxoprolinase subunit PxpB</fullName>
        <ecNumber evidence="5">3.5.2.9</ecNumber>
    </submittedName>
</protein>
<evidence type="ECO:0000313" key="6">
    <source>
        <dbReference type="Proteomes" id="UP001620460"/>
    </source>
</evidence>
<organism evidence="5 6">
    <name type="scientific">Dyella ginsengisoli</name>
    <dbReference type="NCBI Taxonomy" id="363848"/>
    <lineage>
        <taxon>Bacteria</taxon>
        <taxon>Pseudomonadati</taxon>
        <taxon>Pseudomonadota</taxon>
        <taxon>Gammaproteobacteria</taxon>
        <taxon>Lysobacterales</taxon>
        <taxon>Rhodanobacteraceae</taxon>
        <taxon>Dyella</taxon>
    </lineage>
</organism>
<evidence type="ECO:0000256" key="1">
    <source>
        <dbReference type="ARBA" id="ARBA00022741"/>
    </source>
</evidence>
<evidence type="ECO:0000256" key="2">
    <source>
        <dbReference type="ARBA" id="ARBA00022801"/>
    </source>
</evidence>
<dbReference type="InterPro" id="IPR029000">
    <property type="entry name" value="Cyclophilin-like_dom_sf"/>
</dbReference>
<feature type="domain" description="Carboxyltransferase" evidence="4">
    <location>
        <begin position="6"/>
        <end position="211"/>
    </location>
</feature>
<dbReference type="Pfam" id="PF02682">
    <property type="entry name" value="CT_C_D"/>
    <property type="match status" value="1"/>
</dbReference>
<accession>A0ABW8JVW6</accession>
<keyword evidence="3" id="KW-0067">ATP-binding</keyword>
<keyword evidence="1" id="KW-0547">Nucleotide-binding</keyword>
<gene>
    <name evidence="5" type="primary">pxpB</name>
    <name evidence="5" type="ORF">ISP17_14595</name>
</gene>
<dbReference type="GO" id="GO:0017168">
    <property type="term" value="F:5-oxoprolinase (ATP-hydrolyzing) activity"/>
    <property type="evidence" value="ECO:0007669"/>
    <property type="project" value="UniProtKB-EC"/>
</dbReference>
<dbReference type="EMBL" id="JADIKM010000004">
    <property type="protein sequence ID" value="MFK2905189.1"/>
    <property type="molecule type" value="Genomic_DNA"/>
</dbReference>
<reference evidence="5 6" key="1">
    <citation type="submission" date="2020-10" db="EMBL/GenBank/DDBJ databases">
        <title>Phylogeny of dyella-like bacteria.</title>
        <authorList>
            <person name="Fu J."/>
        </authorList>
    </citation>
    <scope>NUCLEOTIDE SEQUENCE [LARGE SCALE GENOMIC DNA]</scope>
    <source>
        <strain evidence="5 6">Gsoil3046</strain>
    </source>
</reference>
<evidence type="ECO:0000256" key="3">
    <source>
        <dbReference type="ARBA" id="ARBA00022840"/>
    </source>
</evidence>
<evidence type="ECO:0000313" key="5">
    <source>
        <dbReference type="EMBL" id="MFK2905189.1"/>
    </source>
</evidence>
<dbReference type="SUPFAM" id="SSF50891">
    <property type="entry name" value="Cyclophilin-like"/>
    <property type="match status" value="1"/>
</dbReference>
<sequence length="235" mass="24997">MVIAPLRDEALAEDALLLHFGDAIDEATSARVLAAAAAIARHLPSLECVPAYASLLLRFEPAAWRGEAGDTPHARVRAAAAEVLASSDVAHAPSREVVIPVLYGGTYGPDLDAVSRHAGLGEAEVIARHAAGRYRVAMLGFAPGFPYLLGLDPRLAVPRRADPRARVPAGSVAIGGMQTGIYPEALPGGWQLIGRTPLRMFDMRATPPSRLQPGDRVRFEAIDTARFDELQGRDA</sequence>
<comment type="caution">
    <text evidence="5">The sequence shown here is derived from an EMBL/GenBank/DDBJ whole genome shotgun (WGS) entry which is preliminary data.</text>
</comment>
<dbReference type="Proteomes" id="UP001620460">
    <property type="component" value="Unassembled WGS sequence"/>
</dbReference>
<dbReference type="SMART" id="SM00796">
    <property type="entry name" value="AHS1"/>
    <property type="match status" value="1"/>
</dbReference>
<keyword evidence="2 5" id="KW-0378">Hydrolase</keyword>
<evidence type="ECO:0000259" key="4">
    <source>
        <dbReference type="SMART" id="SM00796"/>
    </source>
</evidence>
<dbReference type="PANTHER" id="PTHR34698:SF2">
    <property type="entry name" value="5-OXOPROLINASE SUBUNIT B"/>
    <property type="match status" value="1"/>
</dbReference>
<name>A0ABW8JVW6_9GAMM</name>
<dbReference type="InterPro" id="IPR003833">
    <property type="entry name" value="CT_C_D"/>
</dbReference>
<dbReference type="Gene3D" id="2.40.100.10">
    <property type="entry name" value="Cyclophilin-like"/>
    <property type="match status" value="1"/>
</dbReference>
<dbReference type="PANTHER" id="PTHR34698">
    <property type="entry name" value="5-OXOPROLINASE SUBUNIT B"/>
    <property type="match status" value="1"/>
</dbReference>
<dbReference type="InterPro" id="IPR010016">
    <property type="entry name" value="PxpB"/>
</dbReference>
<proteinExistence type="predicted"/>
<keyword evidence="6" id="KW-1185">Reference proteome</keyword>
<dbReference type="Gene3D" id="3.30.1360.40">
    <property type="match status" value="1"/>
</dbReference>
<dbReference type="SUPFAM" id="SSF160467">
    <property type="entry name" value="PH0987 N-terminal domain-like"/>
    <property type="match status" value="1"/>
</dbReference>
<dbReference type="EC" id="3.5.2.9" evidence="5"/>